<proteinExistence type="inferred from homology"/>
<keyword evidence="3" id="KW-1003">Cell membrane</keyword>
<keyword evidence="6 7" id="KW-0472">Membrane</keyword>
<comment type="subcellular location">
    <subcellularLocation>
        <location evidence="1">Cell membrane</location>
        <topology evidence="1">Multi-pass membrane protein</topology>
    </subcellularLocation>
</comment>
<dbReference type="InterPro" id="IPR051907">
    <property type="entry name" value="DoxX-like_oxidoreductase"/>
</dbReference>
<dbReference type="Pfam" id="PF07681">
    <property type="entry name" value="DoxX"/>
    <property type="match status" value="1"/>
</dbReference>
<accession>A0A1I7G4M3</accession>
<organism evidence="8 9">
    <name type="scientific">Pseudoduganella namucuonensis</name>
    <dbReference type="NCBI Taxonomy" id="1035707"/>
    <lineage>
        <taxon>Bacteria</taxon>
        <taxon>Pseudomonadati</taxon>
        <taxon>Pseudomonadota</taxon>
        <taxon>Betaproteobacteria</taxon>
        <taxon>Burkholderiales</taxon>
        <taxon>Oxalobacteraceae</taxon>
        <taxon>Telluria group</taxon>
        <taxon>Pseudoduganella</taxon>
    </lineage>
</organism>
<feature type="transmembrane region" description="Helical" evidence="7">
    <location>
        <begin position="46"/>
        <end position="68"/>
    </location>
</feature>
<evidence type="ECO:0000256" key="7">
    <source>
        <dbReference type="SAM" id="Phobius"/>
    </source>
</evidence>
<dbReference type="AlphaFoldDB" id="A0A1I7G4M3"/>
<dbReference type="STRING" id="1035707.SAMN05216552_100340"/>
<keyword evidence="9" id="KW-1185">Reference proteome</keyword>
<comment type="similarity">
    <text evidence="2">Belongs to the DoxX family.</text>
</comment>
<feature type="transmembrane region" description="Helical" evidence="7">
    <location>
        <begin position="113"/>
        <end position="132"/>
    </location>
</feature>
<dbReference type="InterPro" id="IPR032808">
    <property type="entry name" value="DoxX"/>
</dbReference>
<evidence type="ECO:0000256" key="1">
    <source>
        <dbReference type="ARBA" id="ARBA00004651"/>
    </source>
</evidence>
<evidence type="ECO:0000256" key="3">
    <source>
        <dbReference type="ARBA" id="ARBA00022475"/>
    </source>
</evidence>
<dbReference type="GO" id="GO:0005886">
    <property type="term" value="C:plasma membrane"/>
    <property type="evidence" value="ECO:0007669"/>
    <property type="project" value="UniProtKB-SubCell"/>
</dbReference>
<dbReference type="PANTHER" id="PTHR33452">
    <property type="entry name" value="OXIDOREDUCTASE CATD-RELATED"/>
    <property type="match status" value="1"/>
</dbReference>
<evidence type="ECO:0000256" key="4">
    <source>
        <dbReference type="ARBA" id="ARBA00022692"/>
    </source>
</evidence>
<evidence type="ECO:0000256" key="6">
    <source>
        <dbReference type="ARBA" id="ARBA00023136"/>
    </source>
</evidence>
<dbReference type="EMBL" id="FPBO01000003">
    <property type="protein sequence ID" value="SFU43363.1"/>
    <property type="molecule type" value="Genomic_DNA"/>
</dbReference>
<sequence length="147" mass="15559">MKESDFVAKFGAVLGRVLIGIVYIANGIGLLGSFHGVAAMMAGKAIPLPTVFLGLTILAWLVGGACVILGWRLRLAASVLFLLTIPVLAGIHGPWNADANAFQNEMNHFLKGLAMLGGLAYLAAFGPGEFYIGRNRRHAQLKAIQEG</sequence>
<keyword evidence="5 7" id="KW-1133">Transmembrane helix</keyword>
<feature type="transmembrane region" description="Helical" evidence="7">
    <location>
        <begin position="75"/>
        <end position="93"/>
    </location>
</feature>
<evidence type="ECO:0000256" key="2">
    <source>
        <dbReference type="ARBA" id="ARBA00006679"/>
    </source>
</evidence>
<protein>
    <submittedName>
        <fullName evidence="8">Putative oxidoreductase</fullName>
    </submittedName>
</protein>
<gene>
    <name evidence="8" type="ORF">SAMN05216552_100340</name>
</gene>
<feature type="transmembrane region" description="Helical" evidence="7">
    <location>
        <begin position="12"/>
        <end position="34"/>
    </location>
</feature>
<evidence type="ECO:0000313" key="9">
    <source>
        <dbReference type="Proteomes" id="UP000199391"/>
    </source>
</evidence>
<dbReference type="OrthoDB" id="9792760at2"/>
<keyword evidence="4 7" id="KW-0812">Transmembrane</keyword>
<reference evidence="9" key="1">
    <citation type="submission" date="2016-10" db="EMBL/GenBank/DDBJ databases">
        <authorList>
            <person name="Varghese N."/>
            <person name="Submissions S."/>
        </authorList>
    </citation>
    <scope>NUCLEOTIDE SEQUENCE [LARGE SCALE GENOMIC DNA]</scope>
    <source>
        <strain evidence="9">CGMCC 1.11014</strain>
    </source>
</reference>
<dbReference type="RefSeq" id="WP_093553825.1">
    <property type="nucleotide sequence ID" value="NZ_FPBO01000003.1"/>
</dbReference>
<evidence type="ECO:0000256" key="5">
    <source>
        <dbReference type="ARBA" id="ARBA00022989"/>
    </source>
</evidence>
<evidence type="ECO:0000313" key="8">
    <source>
        <dbReference type="EMBL" id="SFU43363.1"/>
    </source>
</evidence>
<dbReference type="PANTHER" id="PTHR33452:SF1">
    <property type="entry name" value="INNER MEMBRANE PROTEIN YPHA-RELATED"/>
    <property type="match status" value="1"/>
</dbReference>
<name>A0A1I7G4M3_9BURK</name>
<dbReference type="Proteomes" id="UP000199391">
    <property type="component" value="Unassembled WGS sequence"/>
</dbReference>